<evidence type="ECO:0000256" key="1">
    <source>
        <dbReference type="SAM" id="Phobius"/>
    </source>
</evidence>
<dbReference type="Proteomes" id="UP000192775">
    <property type="component" value="Plasmid unnamed1"/>
</dbReference>
<dbReference type="AlphaFoldDB" id="A0A1X9LZX5"/>
<name>A0A1X9LZX5_9MICO</name>
<evidence type="ECO:0000313" key="2">
    <source>
        <dbReference type="EMBL" id="ARJ07620.1"/>
    </source>
</evidence>
<dbReference type="PROSITE" id="PS00099">
    <property type="entry name" value="THIOLASE_3"/>
    <property type="match status" value="1"/>
</dbReference>
<feature type="transmembrane region" description="Helical" evidence="1">
    <location>
        <begin position="54"/>
        <end position="74"/>
    </location>
</feature>
<gene>
    <name evidence="2" type="ORF">B5808_19775</name>
</gene>
<dbReference type="GO" id="GO:0016747">
    <property type="term" value="F:acyltransferase activity, transferring groups other than amino-acyl groups"/>
    <property type="evidence" value="ECO:0007669"/>
    <property type="project" value="InterPro"/>
</dbReference>
<organism evidence="2 3">
    <name type="scientific">Cnuibacter physcomitrellae</name>
    <dbReference type="NCBI Taxonomy" id="1619308"/>
    <lineage>
        <taxon>Bacteria</taxon>
        <taxon>Bacillati</taxon>
        <taxon>Actinomycetota</taxon>
        <taxon>Actinomycetes</taxon>
        <taxon>Micrococcales</taxon>
        <taxon>Microbacteriaceae</taxon>
        <taxon>Cnuibacter</taxon>
    </lineage>
</organism>
<evidence type="ECO:0000313" key="3">
    <source>
        <dbReference type="Proteomes" id="UP000192775"/>
    </source>
</evidence>
<feature type="transmembrane region" description="Helical" evidence="1">
    <location>
        <begin position="29"/>
        <end position="48"/>
    </location>
</feature>
<accession>A0A1X9LZX5</accession>
<geneLocation type="plasmid" evidence="2">
    <name>unnamed1</name>
</geneLocation>
<keyword evidence="3" id="KW-1185">Reference proteome</keyword>
<reference evidence="2 3" key="1">
    <citation type="submission" date="2017-04" db="EMBL/GenBank/DDBJ databases">
        <authorList>
            <person name="Afonso C.L."/>
            <person name="Miller P.J."/>
            <person name="Scott M.A."/>
            <person name="Spackman E."/>
            <person name="Goraichik I."/>
            <person name="Dimitrov K.M."/>
            <person name="Suarez D.L."/>
            <person name="Swayne D.E."/>
        </authorList>
    </citation>
    <scope>NUCLEOTIDE SEQUENCE [LARGE SCALE GENOMIC DNA]</scope>
    <source>
        <strain evidence="3">XA(T)</strain>
        <plasmid evidence="3">Plasmid unnamed1</plasmid>
    </source>
</reference>
<keyword evidence="1" id="KW-0812">Transmembrane</keyword>
<sequence>MLLYPRVDWCWGGRFLVGAKRSRWTSTQWALLAFGLNAACLLVLFVNLLTGNAWWEAAVAVAAVCLGLGGAAAFQTRRLRIKERYPLD</sequence>
<protein>
    <submittedName>
        <fullName evidence="2">Uncharacterized protein</fullName>
    </submittedName>
</protein>
<keyword evidence="1" id="KW-0472">Membrane</keyword>
<keyword evidence="2" id="KW-0614">Plasmid</keyword>
<proteinExistence type="predicted"/>
<dbReference type="EMBL" id="CP020716">
    <property type="protein sequence ID" value="ARJ07620.1"/>
    <property type="molecule type" value="Genomic_DNA"/>
</dbReference>
<dbReference type="KEGG" id="cphy:B5808_19775"/>
<keyword evidence="1" id="KW-1133">Transmembrane helix</keyword>
<dbReference type="InterPro" id="IPR020610">
    <property type="entry name" value="Thiolase_AS"/>
</dbReference>